<reference evidence="1" key="1">
    <citation type="submission" date="2021-02" db="EMBL/GenBank/DDBJ databases">
        <authorList>
            <person name="Nowell W R."/>
        </authorList>
    </citation>
    <scope>NUCLEOTIDE SEQUENCE</scope>
</reference>
<dbReference type="InterPro" id="IPR019384">
    <property type="entry name" value="FHIP"/>
</dbReference>
<dbReference type="Proteomes" id="UP000663866">
    <property type="component" value="Unassembled WGS sequence"/>
</dbReference>
<evidence type="ECO:0000313" key="1">
    <source>
        <dbReference type="EMBL" id="CAF3868198.1"/>
    </source>
</evidence>
<dbReference type="AlphaFoldDB" id="A0A819FGH9"/>
<dbReference type="PANTHER" id="PTHR21705">
    <property type="entry name" value="RAI16 PROTEIN-RELATED"/>
    <property type="match status" value="1"/>
</dbReference>
<dbReference type="Pfam" id="PF10257">
    <property type="entry name" value="RAI16-like"/>
    <property type="match status" value="1"/>
</dbReference>
<keyword evidence="2" id="KW-1185">Reference proteome</keyword>
<dbReference type="PANTHER" id="PTHR21705:SF11">
    <property type="entry name" value="FHIP FAMILY PROTEIN CG3558"/>
    <property type="match status" value="1"/>
</dbReference>
<comment type="caution">
    <text evidence="1">The sequence shown here is derived from an EMBL/GenBank/DDBJ whole genome shotgun (WGS) entry which is preliminary data.</text>
</comment>
<dbReference type="EMBL" id="CAJOBG010000870">
    <property type="protein sequence ID" value="CAF3868198.1"/>
    <property type="molecule type" value="Genomic_DNA"/>
</dbReference>
<gene>
    <name evidence="1" type="ORF">OVN521_LOCUS7774</name>
</gene>
<evidence type="ECO:0000313" key="2">
    <source>
        <dbReference type="Proteomes" id="UP000663866"/>
    </source>
</evidence>
<sequence length="153" mass="18064">MDINVERTFIDKKFLTRSKSEKRQTSKSTTLEYQLRMGTLRNKPIIMFKPLLNLIRSCESSLSLDLIEKHMIVVLNQVCVSIRKSPELLQLCFYISAKYGPSEFVIFSFMIPFYLYKSDQTDFQLISDFQKNQLRPLEMLVTISVFYYTISMQ</sequence>
<proteinExistence type="predicted"/>
<name>A0A819FGH9_9BILA</name>
<accession>A0A819FGH9</accession>
<organism evidence="1 2">
    <name type="scientific">Rotaria magnacalcarata</name>
    <dbReference type="NCBI Taxonomy" id="392030"/>
    <lineage>
        <taxon>Eukaryota</taxon>
        <taxon>Metazoa</taxon>
        <taxon>Spiralia</taxon>
        <taxon>Gnathifera</taxon>
        <taxon>Rotifera</taxon>
        <taxon>Eurotatoria</taxon>
        <taxon>Bdelloidea</taxon>
        <taxon>Philodinida</taxon>
        <taxon>Philodinidae</taxon>
        <taxon>Rotaria</taxon>
    </lineage>
</organism>
<protein>
    <submittedName>
        <fullName evidence="1">Uncharacterized protein</fullName>
    </submittedName>
</protein>